<organism evidence="1">
    <name type="scientific">Rhizophora mucronata</name>
    <name type="common">Asiatic mangrove</name>
    <dbReference type="NCBI Taxonomy" id="61149"/>
    <lineage>
        <taxon>Eukaryota</taxon>
        <taxon>Viridiplantae</taxon>
        <taxon>Streptophyta</taxon>
        <taxon>Embryophyta</taxon>
        <taxon>Tracheophyta</taxon>
        <taxon>Spermatophyta</taxon>
        <taxon>Magnoliopsida</taxon>
        <taxon>eudicotyledons</taxon>
        <taxon>Gunneridae</taxon>
        <taxon>Pentapetalae</taxon>
        <taxon>rosids</taxon>
        <taxon>fabids</taxon>
        <taxon>Malpighiales</taxon>
        <taxon>Rhizophoraceae</taxon>
        <taxon>Rhizophora</taxon>
    </lineage>
</organism>
<name>A0A2P2JLA2_RHIMU</name>
<accession>A0A2P2JLA2</accession>
<sequence>MVQDRTFLHIISLKSLLPSSICANLRHINQLMPKFRGISFHKVWTQKPELSKIHLSSIYFHIKGSLAVSEFFSATLVILRWLEHLLCTKLQ</sequence>
<reference evidence="1" key="1">
    <citation type="submission" date="2018-02" db="EMBL/GenBank/DDBJ databases">
        <title>Rhizophora mucronata_Transcriptome.</title>
        <authorList>
            <person name="Meera S.P."/>
            <person name="Sreeshan A."/>
            <person name="Augustine A."/>
        </authorList>
    </citation>
    <scope>NUCLEOTIDE SEQUENCE</scope>
    <source>
        <tissue evidence="1">Leaf</tissue>
    </source>
</reference>
<dbReference type="EMBL" id="GGEC01013770">
    <property type="protein sequence ID" value="MBW94253.1"/>
    <property type="molecule type" value="Transcribed_RNA"/>
</dbReference>
<evidence type="ECO:0000313" key="1">
    <source>
        <dbReference type="EMBL" id="MBW94253.1"/>
    </source>
</evidence>
<proteinExistence type="predicted"/>
<dbReference type="AlphaFoldDB" id="A0A2P2JLA2"/>
<protein>
    <submittedName>
        <fullName evidence="1">2-dehydro-3-deoxyphosphooctonate aldolase-like</fullName>
    </submittedName>
</protein>